<organism evidence="1 2">
    <name type="scientific">Elizabethkingia miricola</name>
    <name type="common">Chryseobacterium miricola</name>
    <dbReference type="NCBI Taxonomy" id="172045"/>
    <lineage>
        <taxon>Bacteria</taxon>
        <taxon>Pseudomonadati</taxon>
        <taxon>Bacteroidota</taxon>
        <taxon>Flavobacteriia</taxon>
        <taxon>Flavobacteriales</taxon>
        <taxon>Weeksellaceae</taxon>
        <taxon>Elizabethkingia</taxon>
    </lineage>
</organism>
<dbReference type="AlphaFoldDB" id="A0ABD4DGN2"/>
<sequence>MKHIIPLNPIIEKMSDTELQNNYAKKLVVYGKQNYYPVFAKRIHKFKNFLFLELINNNNINDFVMGSVTTSWLIAISVLDYCDDNDIKKEMVTLIKQNWEDINYKSFLNYIKNEKDFIEYFK</sequence>
<name>A0ABD4DGN2_ELIMR</name>
<evidence type="ECO:0000313" key="1">
    <source>
        <dbReference type="EMBL" id="KUY14373.1"/>
    </source>
</evidence>
<comment type="caution">
    <text evidence="1">The sequence shown here is derived from an EMBL/GenBank/DDBJ whole genome shotgun (WGS) entry which is preliminary data.</text>
</comment>
<dbReference type="RefSeq" id="WP_059345988.1">
    <property type="nucleotide sequence ID" value="NZ_CP140570.1"/>
</dbReference>
<accession>A0ABD4DGN2</accession>
<reference evidence="1 2" key="1">
    <citation type="submission" date="2015-11" db="EMBL/GenBank/DDBJ databases">
        <authorList>
            <person name="Nicholson A.C."/>
            <person name="Humrighouse B.W."/>
            <person name="Graziano J."/>
            <person name="Lasker B."/>
            <person name="Whitney A.M."/>
            <person name="Mcquiston J.R."/>
        </authorList>
    </citation>
    <scope>NUCLEOTIDE SEQUENCE [LARGE SCALE GENOMIC DNA]</scope>
    <source>
        <strain evidence="1 2">G4071</strain>
    </source>
</reference>
<proteinExistence type="predicted"/>
<dbReference type="Proteomes" id="UP000064412">
    <property type="component" value="Unassembled WGS sequence"/>
</dbReference>
<protein>
    <submittedName>
        <fullName evidence="1">Uncharacterized protein</fullName>
    </submittedName>
</protein>
<gene>
    <name evidence="1" type="ORF">ATB95_18330</name>
</gene>
<dbReference type="EMBL" id="LNOI01000009">
    <property type="protein sequence ID" value="KUY14373.1"/>
    <property type="molecule type" value="Genomic_DNA"/>
</dbReference>
<evidence type="ECO:0000313" key="2">
    <source>
        <dbReference type="Proteomes" id="UP000064412"/>
    </source>
</evidence>